<evidence type="ECO:0000256" key="11">
    <source>
        <dbReference type="RuleBase" id="RU363115"/>
    </source>
</evidence>
<keyword evidence="4 11" id="KW-0963">Cytoplasm</keyword>
<keyword evidence="8" id="KW-0653">Protein transport</keyword>
<evidence type="ECO:0000313" key="14">
    <source>
        <dbReference type="Proteomes" id="UP001623330"/>
    </source>
</evidence>
<dbReference type="Pfam" id="PF03416">
    <property type="entry name" value="Peptidase_C54"/>
    <property type="match status" value="1"/>
</dbReference>
<evidence type="ECO:0000256" key="8">
    <source>
        <dbReference type="ARBA" id="ARBA00022927"/>
    </source>
</evidence>
<evidence type="ECO:0000313" key="13">
    <source>
        <dbReference type="EMBL" id="KAL3233864.1"/>
    </source>
</evidence>
<evidence type="ECO:0000256" key="5">
    <source>
        <dbReference type="ARBA" id="ARBA00022670"/>
    </source>
</evidence>
<evidence type="ECO:0000256" key="2">
    <source>
        <dbReference type="ARBA" id="ARBA00010958"/>
    </source>
</evidence>
<organism evidence="13 14">
    <name type="scientific">Nakaseomyces bracarensis</name>
    <dbReference type="NCBI Taxonomy" id="273131"/>
    <lineage>
        <taxon>Eukaryota</taxon>
        <taxon>Fungi</taxon>
        <taxon>Dikarya</taxon>
        <taxon>Ascomycota</taxon>
        <taxon>Saccharomycotina</taxon>
        <taxon>Saccharomycetes</taxon>
        <taxon>Saccharomycetales</taxon>
        <taxon>Saccharomycetaceae</taxon>
        <taxon>Nakaseomyces</taxon>
    </lineage>
</organism>
<evidence type="ECO:0000256" key="1">
    <source>
        <dbReference type="ARBA" id="ARBA00004329"/>
    </source>
</evidence>
<comment type="function">
    <text evidence="11">Required for selective autophagic degradation of the nucleus (nucleophagy) as well as for mitophagy which contributes to regulate mitochondrial quantity and quality by eliminating the mitochondria to a basal level to fulfill cellular energy requirements and preventing excess ROS production.</text>
</comment>
<evidence type="ECO:0000256" key="10">
    <source>
        <dbReference type="ARBA" id="ARBA00029362"/>
    </source>
</evidence>
<dbReference type="EC" id="3.4.22.-" evidence="11"/>
<protein>
    <recommendedName>
        <fullName evidence="11">Cysteine protease</fullName>
        <ecNumber evidence="11">3.4.22.-</ecNumber>
    </recommendedName>
</protein>
<dbReference type="SUPFAM" id="SSF54001">
    <property type="entry name" value="Cysteine proteinases"/>
    <property type="match status" value="1"/>
</dbReference>
<evidence type="ECO:0000256" key="6">
    <source>
        <dbReference type="ARBA" id="ARBA00022801"/>
    </source>
</evidence>
<keyword evidence="6 11" id="KW-0378">Hydrolase</keyword>
<dbReference type="InterPro" id="IPR038765">
    <property type="entry name" value="Papain-like_cys_pep_sf"/>
</dbReference>
<name>A0ABR4NYA7_9SACH</name>
<dbReference type="EMBL" id="JBEVYD010000004">
    <property type="protein sequence ID" value="KAL3233864.1"/>
    <property type="molecule type" value="Genomic_DNA"/>
</dbReference>
<dbReference type="PANTHER" id="PTHR22624:SF49">
    <property type="entry name" value="CYSTEINE PROTEASE"/>
    <property type="match status" value="1"/>
</dbReference>
<feature type="domain" description="Peptidase C54 catalytic" evidence="12">
    <location>
        <begin position="73"/>
        <end position="355"/>
    </location>
</feature>
<keyword evidence="14" id="KW-1185">Reference proteome</keyword>
<keyword evidence="7" id="KW-0788">Thiol protease</keyword>
<evidence type="ECO:0000259" key="12">
    <source>
        <dbReference type="Pfam" id="PF03416"/>
    </source>
</evidence>
<dbReference type="InterPro" id="IPR046792">
    <property type="entry name" value="Peptidase_C54_cat"/>
</dbReference>
<keyword evidence="3" id="KW-0813">Transport</keyword>
<sequence>MEFIQSLSGRIQLALGNEETGNEVEISQEQHSVSEKHSVVILGHTYTYTNEEVAEGAFEYIRSWFHWDGPLPDNINKDILSRLNFTYRTNFEPIRKQDSGPSPLNVRVVFRNNPLSTLDNVINHRDYFITDIGWGCMIRTGQSLLGNAIQMVKYGKDYRSADKDTHEITELFADNFNSPFSLHNFVTMGNKLNGISPGEWFGPATTSSCIQRLVKKHPECGIDECIISVSSGDISRPAVEEAFKRGENNILILLGLKLGINSVNEQYWDDIKTILGSEFSVGIAGGRPSSSLYFIGYYDDTLLYFDPHAAQPADMEDYDSSCHTVFTGKLNFTDIDPSMLIGFLITNEKEWKTFLEFVQSLKFVNILDNFYNCQEQTLSEQLIPSPVINATQSPEALSDDDYVDVGALIGSYTDDRDAGFQDIRCKNQNIFIVNSAVENGGSEIEVEKVLVEQDTKNITTHDL</sequence>
<comment type="subcellular location">
    <subcellularLocation>
        <location evidence="11">Nucleus</location>
    </subcellularLocation>
    <subcellularLocation>
        <location evidence="11">Cytoplasm</location>
    </subcellularLocation>
    <subcellularLocation>
        <location evidence="1">Preautophagosomal structure</location>
    </subcellularLocation>
</comment>
<dbReference type="GO" id="GO:0006508">
    <property type="term" value="P:proteolysis"/>
    <property type="evidence" value="ECO:0007669"/>
    <property type="project" value="UniProtKB-KW"/>
</dbReference>
<comment type="catalytic activity">
    <reaction evidence="10">
        <text>[protein]-C-terminal L-amino acid-glycyl-phosphatidylethanolamide + H2O = [protein]-C-terminal L-amino acid-glycine + a 1,2-diacyl-sn-glycero-3-phosphoethanolamine</text>
        <dbReference type="Rhea" id="RHEA:67548"/>
        <dbReference type="Rhea" id="RHEA-COMP:17323"/>
        <dbReference type="Rhea" id="RHEA-COMP:17324"/>
        <dbReference type="ChEBI" id="CHEBI:15377"/>
        <dbReference type="ChEBI" id="CHEBI:64612"/>
        <dbReference type="ChEBI" id="CHEBI:172940"/>
        <dbReference type="ChEBI" id="CHEBI:172941"/>
    </reaction>
    <physiologicalReaction direction="left-to-right" evidence="10">
        <dbReference type="Rhea" id="RHEA:67549"/>
    </physiologicalReaction>
</comment>
<keyword evidence="11" id="KW-0539">Nucleus</keyword>
<evidence type="ECO:0000256" key="4">
    <source>
        <dbReference type="ARBA" id="ARBA00022490"/>
    </source>
</evidence>
<evidence type="ECO:0000256" key="7">
    <source>
        <dbReference type="ARBA" id="ARBA00022807"/>
    </source>
</evidence>
<reference evidence="13 14" key="1">
    <citation type="submission" date="2024-05" db="EMBL/GenBank/DDBJ databases">
        <title>Long read based assembly of the Candida bracarensis genome reveals expanded adhesin content.</title>
        <authorList>
            <person name="Marcet-Houben M."/>
            <person name="Ksiezopolska E."/>
            <person name="Gabaldon T."/>
        </authorList>
    </citation>
    <scope>NUCLEOTIDE SEQUENCE [LARGE SCALE GENOMIC DNA]</scope>
    <source>
        <strain evidence="13 14">CBM6</strain>
    </source>
</reference>
<evidence type="ECO:0000256" key="9">
    <source>
        <dbReference type="ARBA" id="ARBA00023006"/>
    </source>
</evidence>
<comment type="similarity">
    <text evidence="2 11">Belongs to the peptidase C54 family.</text>
</comment>
<dbReference type="InterPro" id="IPR005078">
    <property type="entry name" value="Peptidase_C54"/>
</dbReference>
<keyword evidence="5 11" id="KW-0645">Protease</keyword>
<evidence type="ECO:0000256" key="3">
    <source>
        <dbReference type="ARBA" id="ARBA00022448"/>
    </source>
</evidence>
<dbReference type="Proteomes" id="UP001623330">
    <property type="component" value="Unassembled WGS sequence"/>
</dbReference>
<dbReference type="PANTHER" id="PTHR22624">
    <property type="entry name" value="CYSTEINE PROTEASE ATG4"/>
    <property type="match status" value="1"/>
</dbReference>
<keyword evidence="9" id="KW-0072">Autophagy</keyword>
<gene>
    <name evidence="13" type="ORF">RNJ44_03904</name>
</gene>
<proteinExistence type="inferred from homology"/>
<accession>A0ABR4NYA7</accession>
<comment type="caution">
    <text evidence="13">The sequence shown here is derived from an EMBL/GenBank/DDBJ whole genome shotgun (WGS) entry which is preliminary data.</text>
</comment>
<dbReference type="GO" id="GO:0008233">
    <property type="term" value="F:peptidase activity"/>
    <property type="evidence" value="ECO:0007669"/>
    <property type="project" value="UniProtKB-KW"/>
</dbReference>